<dbReference type="PANTHER" id="PTHR43433">
    <property type="entry name" value="HYDROLASE, ALPHA/BETA FOLD FAMILY PROTEIN"/>
    <property type="match status" value="1"/>
</dbReference>
<name>A0A1I0HPK7_9FIRM</name>
<keyword evidence="3" id="KW-1185">Reference proteome</keyword>
<dbReference type="InterPro" id="IPR029058">
    <property type="entry name" value="AB_hydrolase_fold"/>
</dbReference>
<dbReference type="Gene3D" id="3.40.50.1820">
    <property type="entry name" value="alpha/beta hydrolase"/>
    <property type="match status" value="1"/>
</dbReference>
<dbReference type="RefSeq" id="WP_074650271.1">
    <property type="nucleotide sequence ID" value="NZ_FOIL01000055.1"/>
</dbReference>
<gene>
    <name evidence="2" type="ORF">SAMN04487771_105511</name>
</gene>
<reference evidence="2 3" key="1">
    <citation type="submission" date="2016-10" db="EMBL/GenBank/DDBJ databases">
        <authorList>
            <person name="de Groot N.N."/>
        </authorList>
    </citation>
    <scope>NUCLEOTIDE SEQUENCE [LARGE SCALE GENOMIC DNA]</scope>
    <source>
        <strain evidence="2 3">KH1P1</strain>
    </source>
</reference>
<feature type="domain" description="AB hydrolase-1" evidence="1">
    <location>
        <begin position="14"/>
        <end position="113"/>
    </location>
</feature>
<proteinExistence type="predicted"/>
<dbReference type="EMBL" id="FOIL01000055">
    <property type="protein sequence ID" value="SET85940.1"/>
    <property type="molecule type" value="Genomic_DNA"/>
</dbReference>
<dbReference type="SUPFAM" id="SSF53474">
    <property type="entry name" value="alpha/beta-Hydrolases"/>
    <property type="match status" value="1"/>
</dbReference>
<dbReference type="PANTHER" id="PTHR43433:SF5">
    <property type="entry name" value="AB HYDROLASE-1 DOMAIN-CONTAINING PROTEIN"/>
    <property type="match status" value="1"/>
</dbReference>
<sequence length="294" mass="33632">MNNYKIFGNKTVDIVIEMGLGACIAEWESLARKLSEDHGVLVYERAGINHSDKSDKARTPMNIAKELMNLLDEIPHYEKLVVIGHSQGGLYAAEFCGIYPEIVKGLILLDPLSIEDNRFKKELTAKELKKSGADKSKNFNVLETLTKFGMKGLVKKAMCQAPPFYYASFSEEQKEDILNSLVNITHLRTCREEYRLAHDDAVLSNMVSKDNYPDIPIILVTHSSEEAIKENMEFGRNSRPFAVRIEQLWQEIMKVYLGYSEKAIWIQAKKSTHYIHLTEPEIIVESLNKVERIY</sequence>
<evidence type="ECO:0000313" key="3">
    <source>
        <dbReference type="Proteomes" id="UP000199820"/>
    </source>
</evidence>
<organism evidence="2 3">
    <name type="scientific">[Clostridium] aminophilum</name>
    <dbReference type="NCBI Taxonomy" id="1526"/>
    <lineage>
        <taxon>Bacteria</taxon>
        <taxon>Bacillati</taxon>
        <taxon>Bacillota</taxon>
        <taxon>Clostridia</taxon>
        <taxon>Lachnospirales</taxon>
        <taxon>Lachnospiraceae</taxon>
    </lineage>
</organism>
<dbReference type="InterPro" id="IPR000073">
    <property type="entry name" value="AB_hydrolase_1"/>
</dbReference>
<evidence type="ECO:0000313" key="2">
    <source>
        <dbReference type="EMBL" id="SET85940.1"/>
    </source>
</evidence>
<evidence type="ECO:0000259" key="1">
    <source>
        <dbReference type="Pfam" id="PF00561"/>
    </source>
</evidence>
<protein>
    <submittedName>
        <fullName evidence="2">Pimeloyl-ACP methyl ester carboxylesterase</fullName>
    </submittedName>
</protein>
<dbReference type="AlphaFoldDB" id="A0A1I0HPK7"/>
<dbReference type="InterPro" id="IPR050471">
    <property type="entry name" value="AB_hydrolase"/>
</dbReference>
<dbReference type="Proteomes" id="UP000199820">
    <property type="component" value="Unassembled WGS sequence"/>
</dbReference>
<dbReference type="Pfam" id="PF00561">
    <property type="entry name" value="Abhydrolase_1"/>
    <property type="match status" value="1"/>
</dbReference>
<accession>A0A1I0HPK7</accession>